<accession>A0A4R6URR5</accession>
<feature type="transmembrane region" description="Helical" evidence="1">
    <location>
        <begin position="21"/>
        <end position="42"/>
    </location>
</feature>
<name>A0A4R6URR5_9GAMM</name>
<keyword evidence="1" id="KW-0472">Membrane</keyword>
<reference evidence="2 3" key="1">
    <citation type="submission" date="2019-03" db="EMBL/GenBank/DDBJ databases">
        <title>Genomic Encyclopedia of Type Strains, Phase IV (KMG-IV): sequencing the most valuable type-strain genomes for metagenomic binning, comparative biology and taxonomic classification.</title>
        <authorList>
            <person name="Goeker M."/>
        </authorList>
    </citation>
    <scope>NUCLEOTIDE SEQUENCE [LARGE SCALE GENOMIC DNA]</scope>
    <source>
        <strain evidence="2 3">DSM 103792</strain>
    </source>
</reference>
<evidence type="ECO:0000313" key="3">
    <source>
        <dbReference type="Proteomes" id="UP000295375"/>
    </source>
</evidence>
<dbReference type="RefSeq" id="WP_133590070.1">
    <property type="nucleotide sequence ID" value="NZ_CP037953.1"/>
</dbReference>
<keyword evidence="1" id="KW-0812">Transmembrane</keyword>
<keyword evidence="1" id="KW-1133">Transmembrane helix</keyword>
<dbReference type="AlphaFoldDB" id="A0A4R6URR5"/>
<evidence type="ECO:0000313" key="2">
    <source>
        <dbReference type="EMBL" id="TDQ48303.1"/>
    </source>
</evidence>
<comment type="caution">
    <text evidence="2">The sequence shown here is derived from an EMBL/GenBank/DDBJ whole genome shotgun (WGS) entry which is preliminary data.</text>
</comment>
<evidence type="ECO:0000256" key="1">
    <source>
        <dbReference type="SAM" id="Phobius"/>
    </source>
</evidence>
<organism evidence="2 3">
    <name type="scientific">Permianibacter aggregans</name>
    <dbReference type="NCBI Taxonomy" id="1510150"/>
    <lineage>
        <taxon>Bacteria</taxon>
        <taxon>Pseudomonadati</taxon>
        <taxon>Pseudomonadota</taxon>
        <taxon>Gammaproteobacteria</taxon>
        <taxon>Pseudomonadales</taxon>
        <taxon>Pseudomonadaceae</taxon>
        <taxon>Permianibacter</taxon>
    </lineage>
</organism>
<keyword evidence="3" id="KW-1185">Reference proteome</keyword>
<proteinExistence type="predicted"/>
<gene>
    <name evidence="2" type="ORF">EV696_10739</name>
</gene>
<sequence length="66" mass="7371">MRAKVHIVCLLMKFGVLDIALHYLVIAIGGGGPFFGFVALMLNNWLIEGGVNRLPFTPYKFLMRCS</sequence>
<dbReference type="EMBL" id="SNYM01000007">
    <property type="protein sequence ID" value="TDQ48303.1"/>
    <property type="molecule type" value="Genomic_DNA"/>
</dbReference>
<dbReference type="Proteomes" id="UP000295375">
    <property type="component" value="Unassembled WGS sequence"/>
</dbReference>
<protein>
    <submittedName>
        <fullName evidence="2">Uncharacterized protein</fullName>
    </submittedName>
</protein>